<gene>
    <name evidence="1" type="primary">glpA_2</name>
    <name evidence="1" type="ORF">NCTC12123_05949</name>
</gene>
<dbReference type="EMBL" id="UFYI01000007">
    <property type="protein sequence ID" value="STD27124.1"/>
    <property type="molecule type" value="Genomic_DNA"/>
</dbReference>
<reference evidence="1 2" key="1">
    <citation type="submission" date="2018-06" db="EMBL/GenBank/DDBJ databases">
        <authorList>
            <consortium name="Pathogen Informatics"/>
            <person name="Doyle S."/>
        </authorList>
    </citation>
    <scope>NUCLEOTIDE SEQUENCE [LARGE SCALE GENOMIC DNA]</scope>
    <source>
        <strain evidence="1 2">NCTC12123</strain>
    </source>
</reference>
<evidence type="ECO:0000313" key="2">
    <source>
        <dbReference type="Proteomes" id="UP000255163"/>
    </source>
</evidence>
<dbReference type="AlphaFoldDB" id="A0A376FIQ7"/>
<protein>
    <submittedName>
        <fullName evidence="1">sn-glycerol-3-phosphate dehydrogenase subunit A</fullName>
        <ecNumber evidence="1">1.1.5.3</ecNumber>
    </submittedName>
</protein>
<name>A0A376FIQ7_ENTAS</name>
<dbReference type="EC" id="1.1.5.3" evidence="1"/>
<dbReference type="GO" id="GO:0004368">
    <property type="term" value="F:glycerol-3-phosphate dehydrogenase (quinone) activity"/>
    <property type="evidence" value="ECO:0007669"/>
    <property type="project" value="UniProtKB-EC"/>
</dbReference>
<sequence length="99" mass="10615">MPRALPGVTTACWHSGARYAVTDGESARECIAENQILKRIARHCIEPTDGLFITLPEDDLAFQDTFITACTAAGIQAEAMDPALARRLEPSVTGALSAR</sequence>
<accession>A0A376FIQ7</accession>
<organism evidence="1 2">
    <name type="scientific">Enterobacter asburiae</name>
    <dbReference type="NCBI Taxonomy" id="61645"/>
    <lineage>
        <taxon>Bacteria</taxon>
        <taxon>Pseudomonadati</taxon>
        <taxon>Pseudomonadota</taxon>
        <taxon>Gammaproteobacteria</taxon>
        <taxon>Enterobacterales</taxon>
        <taxon>Enterobacteriaceae</taxon>
        <taxon>Enterobacter</taxon>
        <taxon>Enterobacter cloacae complex</taxon>
    </lineage>
</organism>
<evidence type="ECO:0000313" key="1">
    <source>
        <dbReference type="EMBL" id="STD27124.1"/>
    </source>
</evidence>
<keyword evidence="1" id="KW-0560">Oxidoreductase</keyword>
<dbReference type="Proteomes" id="UP000255163">
    <property type="component" value="Unassembled WGS sequence"/>
</dbReference>
<proteinExistence type="predicted"/>